<name>A0ABT0L761_9GAMM</name>
<keyword evidence="3" id="KW-1185">Reference proteome</keyword>
<dbReference type="EMBL" id="JAKIKS010000007">
    <property type="protein sequence ID" value="MCL1123541.1"/>
    <property type="molecule type" value="Genomic_DNA"/>
</dbReference>
<protein>
    <submittedName>
        <fullName evidence="2">Uncharacterized protein</fullName>
    </submittedName>
</protein>
<accession>A0ABT0L761</accession>
<organism evidence="2 3">
    <name type="scientific">Shewanella surugensis</name>
    <dbReference type="NCBI Taxonomy" id="212020"/>
    <lineage>
        <taxon>Bacteria</taxon>
        <taxon>Pseudomonadati</taxon>
        <taxon>Pseudomonadota</taxon>
        <taxon>Gammaproteobacteria</taxon>
        <taxon>Alteromonadales</taxon>
        <taxon>Shewanellaceae</taxon>
        <taxon>Shewanella</taxon>
    </lineage>
</organism>
<gene>
    <name evidence="2" type="ORF">L2764_03350</name>
</gene>
<dbReference type="RefSeq" id="WP_248938828.1">
    <property type="nucleotide sequence ID" value="NZ_JAKIKS010000007.1"/>
</dbReference>
<evidence type="ECO:0000313" key="3">
    <source>
        <dbReference type="Proteomes" id="UP001203423"/>
    </source>
</evidence>
<reference evidence="2 3" key="1">
    <citation type="submission" date="2022-01" db="EMBL/GenBank/DDBJ databases">
        <title>Whole genome-based taxonomy of the Shewanellaceae.</title>
        <authorList>
            <person name="Martin-Rodriguez A.J."/>
        </authorList>
    </citation>
    <scope>NUCLEOTIDE SEQUENCE [LARGE SCALE GENOMIC DNA]</scope>
    <source>
        <strain evidence="2 3">DSM 17177</strain>
    </source>
</reference>
<evidence type="ECO:0000256" key="1">
    <source>
        <dbReference type="SAM" id="MobiDB-lite"/>
    </source>
</evidence>
<sequence>MKKSPIVMQLGKPKAPRKKETSIPIPQPIIGGHIQTLTWEGSTVTSEVYHYFGAGSPGWSTIHRHTDTSRPPGQQHWDTLAHVYFLDGVRVEYNAGNNTIVPNRHYY</sequence>
<comment type="caution">
    <text evidence="2">The sequence shown here is derived from an EMBL/GenBank/DDBJ whole genome shotgun (WGS) entry which is preliminary data.</text>
</comment>
<dbReference type="Proteomes" id="UP001203423">
    <property type="component" value="Unassembled WGS sequence"/>
</dbReference>
<feature type="region of interest" description="Disordered" evidence="1">
    <location>
        <begin position="1"/>
        <end position="27"/>
    </location>
</feature>
<evidence type="ECO:0000313" key="2">
    <source>
        <dbReference type="EMBL" id="MCL1123541.1"/>
    </source>
</evidence>
<proteinExistence type="predicted"/>